<dbReference type="Gene3D" id="2.120.10.30">
    <property type="entry name" value="TolB, C-terminal domain"/>
    <property type="match status" value="2"/>
</dbReference>
<dbReference type="Pfam" id="PF07676">
    <property type="entry name" value="PD40"/>
    <property type="match status" value="3"/>
</dbReference>
<organism evidence="5 6">
    <name type="scientific">Hyphomonas adhaerens</name>
    <dbReference type="NCBI Taxonomy" id="81029"/>
    <lineage>
        <taxon>Bacteria</taxon>
        <taxon>Pseudomonadati</taxon>
        <taxon>Pseudomonadota</taxon>
        <taxon>Alphaproteobacteria</taxon>
        <taxon>Hyphomonadales</taxon>
        <taxon>Hyphomonadaceae</taxon>
        <taxon>Hyphomonas</taxon>
    </lineage>
</organism>
<reference evidence="5 6" key="1">
    <citation type="journal article" date="2018" name="Nat. Biotechnol.">
        <title>A standardized bacterial taxonomy based on genome phylogeny substantially revises the tree of life.</title>
        <authorList>
            <person name="Parks D.H."/>
            <person name="Chuvochina M."/>
            <person name="Waite D.W."/>
            <person name="Rinke C."/>
            <person name="Skarshewski A."/>
            <person name="Chaumeil P.A."/>
            <person name="Hugenholtz P."/>
        </authorList>
    </citation>
    <scope>NUCLEOTIDE SEQUENCE [LARGE SCALE GENOMIC DNA]</scope>
    <source>
        <strain evidence="5">UBA8733</strain>
    </source>
</reference>
<feature type="domain" description="Peptidase S9 prolyl oligopeptidase catalytic" evidence="4">
    <location>
        <begin position="475"/>
        <end position="680"/>
    </location>
</feature>
<keyword evidence="1" id="KW-0378">Hydrolase</keyword>
<comment type="caution">
    <text evidence="5">The sequence shown here is derived from an EMBL/GenBank/DDBJ whole genome shotgun (WGS) entry which is preliminary data.</text>
</comment>
<evidence type="ECO:0000256" key="2">
    <source>
        <dbReference type="ARBA" id="ARBA00022825"/>
    </source>
</evidence>
<evidence type="ECO:0000313" key="5">
    <source>
        <dbReference type="EMBL" id="HAE27817.1"/>
    </source>
</evidence>
<dbReference type="InterPro" id="IPR001375">
    <property type="entry name" value="Peptidase_S9_cat"/>
</dbReference>
<evidence type="ECO:0000256" key="3">
    <source>
        <dbReference type="SAM" id="SignalP"/>
    </source>
</evidence>
<dbReference type="PANTHER" id="PTHR42776">
    <property type="entry name" value="SERINE PEPTIDASE S9 FAMILY MEMBER"/>
    <property type="match status" value="1"/>
</dbReference>
<dbReference type="PANTHER" id="PTHR42776:SF27">
    <property type="entry name" value="DIPEPTIDYL PEPTIDASE FAMILY MEMBER 6"/>
    <property type="match status" value="1"/>
</dbReference>
<keyword evidence="3" id="KW-0732">Signal</keyword>
<evidence type="ECO:0000256" key="1">
    <source>
        <dbReference type="ARBA" id="ARBA00022801"/>
    </source>
</evidence>
<feature type="chain" id="PRO_5017789686" evidence="3">
    <location>
        <begin position="23"/>
        <end position="695"/>
    </location>
</feature>
<accession>A0A3B9GZF2</accession>
<dbReference type="Proteomes" id="UP000259610">
    <property type="component" value="Unassembled WGS sequence"/>
</dbReference>
<keyword evidence="2" id="KW-0720">Serine protease</keyword>
<dbReference type="SUPFAM" id="SSF82171">
    <property type="entry name" value="DPP6 N-terminal domain-like"/>
    <property type="match status" value="1"/>
</dbReference>
<dbReference type="InterPro" id="IPR011042">
    <property type="entry name" value="6-blade_b-propeller_TolB-like"/>
</dbReference>
<dbReference type="InterPro" id="IPR011659">
    <property type="entry name" value="WD40"/>
</dbReference>
<proteinExistence type="predicted"/>
<dbReference type="SUPFAM" id="SSF53474">
    <property type="entry name" value="alpha/beta-Hydrolases"/>
    <property type="match status" value="1"/>
</dbReference>
<dbReference type="GO" id="GO:0004252">
    <property type="term" value="F:serine-type endopeptidase activity"/>
    <property type="evidence" value="ECO:0007669"/>
    <property type="project" value="TreeGrafter"/>
</dbReference>
<evidence type="ECO:0000259" key="4">
    <source>
        <dbReference type="Pfam" id="PF00326"/>
    </source>
</evidence>
<dbReference type="RefSeq" id="WP_272989113.1">
    <property type="nucleotide sequence ID" value="NZ_CAJWRG010000013.1"/>
</dbReference>
<dbReference type="AlphaFoldDB" id="A0A3B9GZF2"/>
<dbReference type="InterPro" id="IPR029058">
    <property type="entry name" value="AB_hydrolase_fold"/>
</dbReference>
<dbReference type="EMBL" id="DMAN01000263">
    <property type="protein sequence ID" value="HAE27817.1"/>
    <property type="molecule type" value="Genomic_DNA"/>
</dbReference>
<gene>
    <name evidence="5" type="ORF">DCG58_11700</name>
</gene>
<protein>
    <submittedName>
        <fullName evidence="5">S9 family peptidase</fullName>
    </submittedName>
</protein>
<dbReference type="GO" id="GO:0006508">
    <property type="term" value="P:proteolysis"/>
    <property type="evidence" value="ECO:0007669"/>
    <property type="project" value="InterPro"/>
</dbReference>
<dbReference type="Pfam" id="PF00326">
    <property type="entry name" value="Peptidase_S9"/>
    <property type="match status" value="1"/>
</dbReference>
<dbReference type="Gene3D" id="3.40.50.1820">
    <property type="entry name" value="alpha/beta hydrolase"/>
    <property type="match status" value="1"/>
</dbReference>
<sequence length="695" mass="75887">MRQKLLAMAAVAALLSATPALAKDDDAPSKRFTAERVFDMEYATDPQVSPDGKTVVYVRHSMDKMTDRDTGHLWSIDLESGAHRPLVTDVAAGRPRWSPDGSRIIYMSSNGEGPEMRLLYLDSGRSFSLAQFTEEGPSQAVWSPDGKQVAFSMFVKGETPSFAKPLSPPEGAKWNEGVKVINDLTFRFDGAGYLKDGAEQVFVLTVDGGTPRQVTFEEADLGGPQWLDNDTLLVTGNLAEDRDMDPVESEIYTVELADNSISPLTSRDGPDIGPVVSPDSKTIAFRGFDDHLKAYEQANLYLMDADGGNVRELAADFPLEFGSIAWAPNGKSLLALCEDHGVLSVYNVDLGGKVSEVVTNVGGASIGRPYADGSFSVSEGRRPVIAYTAGFSDRPAEVATIGANGKDNRVLTELNADVLPFLDMAKVEELHVASSADGREIEAWVALPPDFKPDGSFPMILEIHGGPYAMYSPFFGSEIQRYAAEGYVTVWSNPRGSTGYGEDFAQLIDLAYPGNDYDDLMSVVDDLVAKDYVDEDRLFITGGSGGGILTAWTVTKTDRFAAAASIKPVINWMTMALAGDISQFVRRHWIRADPWSDPEAFLKFSPIRYVDKVTTPTMIMVGEEDYRTPAWEAEQFYTALKMNGVDTVYVRVPGSPHYIASRPSRLIAKTDNIMGWFAKYDPAKKEDAAEDGGED</sequence>
<keyword evidence="2" id="KW-0645">Protease</keyword>
<evidence type="ECO:0000313" key="6">
    <source>
        <dbReference type="Proteomes" id="UP000259610"/>
    </source>
</evidence>
<feature type="signal peptide" evidence="3">
    <location>
        <begin position="1"/>
        <end position="22"/>
    </location>
</feature>
<name>A0A3B9GZF2_9PROT</name>